<evidence type="ECO:0000313" key="6">
    <source>
        <dbReference type="EnsemblFungi" id="EJT81251"/>
    </source>
</evidence>
<dbReference type="GO" id="GO:0003677">
    <property type="term" value="F:DNA binding"/>
    <property type="evidence" value="ECO:0007669"/>
    <property type="project" value="InterPro"/>
</dbReference>
<dbReference type="GO" id="GO:0006351">
    <property type="term" value="P:DNA-templated transcription"/>
    <property type="evidence" value="ECO:0007669"/>
    <property type="project" value="InterPro"/>
</dbReference>
<dbReference type="Pfam" id="PF00172">
    <property type="entry name" value="Zn_clus"/>
    <property type="match status" value="1"/>
</dbReference>
<keyword evidence="7" id="KW-1185">Reference proteome</keyword>
<dbReference type="CDD" id="cd12148">
    <property type="entry name" value="fungal_TF_MHR"/>
    <property type="match status" value="1"/>
</dbReference>
<reference evidence="5" key="2">
    <citation type="submission" date="2010-07" db="EMBL/GenBank/DDBJ databases">
        <authorList>
            <consortium name="The Broad Institute Genome Sequencing Platform"/>
            <consortium name="Broad Institute Genome Sequencing Center for Infectious Disease"/>
            <person name="Ma L.-J."/>
            <person name="Dead R."/>
            <person name="Young S."/>
            <person name="Zeng Q."/>
            <person name="Koehrsen M."/>
            <person name="Alvarado L."/>
            <person name="Berlin A."/>
            <person name="Chapman S.B."/>
            <person name="Chen Z."/>
            <person name="Freedman E."/>
            <person name="Gellesch M."/>
            <person name="Goldberg J."/>
            <person name="Griggs A."/>
            <person name="Gujja S."/>
            <person name="Heilman E.R."/>
            <person name="Heiman D."/>
            <person name="Hepburn T."/>
            <person name="Howarth C."/>
            <person name="Jen D."/>
            <person name="Larson L."/>
            <person name="Mehta T."/>
            <person name="Neiman D."/>
            <person name="Pearson M."/>
            <person name="Roberts A."/>
            <person name="Saif S."/>
            <person name="Shea T."/>
            <person name="Shenoy N."/>
            <person name="Sisk P."/>
            <person name="Stolte C."/>
            <person name="Sykes S."/>
            <person name="Walk T."/>
            <person name="White J."/>
            <person name="Yandava C."/>
            <person name="Haas B."/>
            <person name="Nusbaum C."/>
            <person name="Birren B."/>
        </authorList>
    </citation>
    <scope>NUCLEOTIDE SEQUENCE</scope>
    <source>
        <strain evidence="5">R3-111a-1</strain>
    </source>
</reference>
<sequence>MTSEIAGANSLVSPRSSISGASSNIRKERGAIAAQACDTCRSRKQRCDEQRPKCGTCYRFKLECHYREPQPTKKDKTLVEILARIKSLEGKFDSMNTQHAGFTTPLYGHLVTTPGFQTASFARSGDLSAIPARLSGSDDSGPSSITMAPYTYTSSVHQMLRWPVVQGLLESISLSIPSVSASTIESEGATRALGLDNPTNRLPTGDAGAVTYALTTVGISATHFTTQVLGSVARDGFTDSIQSTLVFLVLALGEIAILGFHGPPVSASGSPQPSGVKGGTPRHPPGLALFNEARRRMGFNLTECSLEAVQVFALAGMYCEACSSHMEFWRMTTTASLACHALITGNPSELSSPRGTMIRRCFWYCCIVENYLGTELGLPQSGLESLEDAVGPPALTVSFTPENFVGTHWPLSQEYLASAIALRRLSLDAHKTLGQPLNQYASGVDAEALNRTLEELIMNLEQWKMMVPPQLRWTESRPEEFPNPGGPLAHAMPELLSMAMAPSGVADDAPPCPRAMFTTDLAAEPATYPSNLDVQVAVLRSRYYYAKLNIYRQHVFRVLNHPEQMRAEDARGAAECLRACLKWPVSMSPTSTHKRLVPCLFFWTQNMLGMLVLLHLSQSVQILSTIRHTLCGEGFEREAGETVMLYIAWIRDLKSVDSAAGWAWEIVRAIYNLEE</sequence>
<dbReference type="AlphaFoldDB" id="J3NJ01"/>
<gene>
    <name evidence="6" type="primary">20341693</name>
    <name evidence="5" type="ORF">GGTG_01235</name>
</gene>
<dbReference type="Pfam" id="PF04082">
    <property type="entry name" value="Fungal_trans"/>
    <property type="match status" value="1"/>
</dbReference>
<organism evidence="5">
    <name type="scientific">Gaeumannomyces tritici (strain R3-111a-1)</name>
    <name type="common">Wheat and barley take-all root rot fungus</name>
    <name type="synonym">Gaeumannomyces graminis var. tritici</name>
    <dbReference type="NCBI Taxonomy" id="644352"/>
    <lineage>
        <taxon>Eukaryota</taxon>
        <taxon>Fungi</taxon>
        <taxon>Dikarya</taxon>
        <taxon>Ascomycota</taxon>
        <taxon>Pezizomycotina</taxon>
        <taxon>Sordariomycetes</taxon>
        <taxon>Sordariomycetidae</taxon>
        <taxon>Magnaporthales</taxon>
        <taxon>Magnaporthaceae</taxon>
        <taxon>Gaeumannomyces</taxon>
    </lineage>
</organism>
<dbReference type="EMBL" id="GL385395">
    <property type="protein sequence ID" value="EJT81251.1"/>
    <property type="molecule type" value="Genomic_DNA"/>
</dbReference>
<evidence type="ECO:0000259" key="4">
    <source>
        <dbReference type="PROSITE" id="PS50048"/>
    </source>
</evidence>
<feature type="region of interest" description="Disordered" evidence="3">
    <location>
        <begin position="1"/>
        <end position="25"/>
    </location>
</feature>
<dbReference type="InterPro" id="IPR053181">
    <property type="entry name" value="EcdB-like_regulator"/>
</dbReference>
<dbReference type="InterPro" id="IPR001138">
    <property type="entry name" value="Zn2Cys6_DnaBD"/>
</dbReference>
<dbReference type="VEuPathDB" id="FungiDB:GGTG_01235"/>
<dbReference type="HOGENOM" id="CLU_014025_2_0_1"/>
<protein>
    <recommendedName>
        <fullName evidence="4">Zn(2)-C6 fungal-type domain-containing protein</fullName>
    </recommendedName>
</protein>
<keyword evidence="2" id="KW-0539">Nucleus</keyword>
<dbReference type="PANTHER" id="PTHR47785">
    <property type="entry name" value="ZN(II)2CYS6 TRANSCRIPTION FACTOR (EUROFUNG)-RELATED-RELATED"/>
    <property type="match status" value="1"/>
</dbReference>
<name>J3NJ01_GAET3</name>
<dbReference type="GO" id="GO:0000981">
    <property type="term" value="F:DNA-binding transcription factor activity, RNA polymerase II-specific"/>
    <property type="evidence" value="ECO:0007669"/>
    <property type="project" value="InterPro"/>
</dbReference>
<dbReference type="EnsemblFungi" id="EJT81251">
    <property type="protein sequence ID" value="EJT81251"/>
    <property type="gene ID" value="GGTG_01235"/>
</dbReference>
<reference evidence="5" key="3">
    <citation type="submission" date="2010-09" db="EMBL/GenBank/DDBJ databases">
        <title>Annotation of Gaeumannomyces graminis var. tritici R3-111a-1.</title>
        <authorList>
            <consortium name="The Broad Institute Genome Sequencing Platform"/>
            <person name="Ma L.-J."/>
            <person name="Dead R."/>
            <person name="Young S.K."/>
            <person name="Zeng Q."/>
            <person name="Gargeya S."/>
            <person name="Fitzgerald M."/>
            <person name="Haas B."/>
            <person name="Abouelleil A."/>
            <person name="Alvarado L."/>
            <person name="Arachchi H.M."/>
            <person name="Berlin A."/>
            <person name="Brown A."/>
            <person name="Chapman S.B."/>
            <person name="Chen Z."/>
            <person name="Dunbar C."/>
            <person name="Freedman E."/>
            <person name="Gearin G."/>
            <person name="Gellesch M."/>
            <person name="Goldberg J."/>
            <person name="Griggs A."/>
            <person name="Gujja S."/>
            <person name="Heiman D."/>
            <person name="Howarth C."/>
            <person name="Larson L."/>
            <person name="Lui A."/>
            <person name="MacDonald P.J.P."/>
            <person name="Mehta T."/>
            <person name="Montmayeur A."/>
            <person name="Murphy C."/>
            <person name="Neiman D."/>
            <person name="Pearson M."/>
            <person name="Priest M."/>
            <person name="Roberts A."/>
            <person name="Saif S."/>
            <person name="Shea T."/>
            <person name="Shenoy N."/>
            <person name="Sisk P."/>
            <person name="Stolte C."/>
            <person name="Sykes S."/>
            <person name="Yandava C."/>
            <person name="Wortman J."/>
            <person name="Nusbaum C."/>
            <person name="Birren B."/>
        </authorList>
    </citation>
    <scope>NUCLEOTIDE SEQUENCE</scope>
    <source>
        <strain evidence="5">R3-111a-1</strain>
    </source>
</reference>
<dbReference type="STRING" id="644352.J3NJ01"/>
<dbReference type="SUPFAM" id="SSF57701">
    <property type="entry name" value="Zn2/Cys6 DNA-binding domain"/>
    <property type="match status" value="1"/>
</dbReference>
<dbReference type="SMART" id="SM00066">
    <property type="entry name" value="GAL4"/>
    <property type="match status" value="1"/>
</dbReference>
<keyword evidence="1" id="KW-0479">Metal-binding</keyword>
<proteinExistence type="predicted"/>
<feature type="compositionally biased region" description="Polar residues" evidence="3">
    <location>
        <begin position="10"/>
        <end position="24"/>
    </location>
</feature>
<dbReference type="Proteomes" id="UP000006039">
    <property type="component" value="Unassembled WGS sequence"/>
</dbReference>
<evidence type="ECO:0000256" key="2">
    <source>
        <dbReference type="ARBA" id="ARBA00023242"/>
    </source>
</evidence>
<dbReference type="eggNOG" id="ENOG502SHAW">
    <property type="taxonomic scope" value="Eukaryota"/>
</dbReference>
<feature type="domain" description="Zn(2)-C6 fungal-type" evidence="4">
    <location>
        <begin position="36"/>
        <end position="66"/>
    </location>
</feature>
<reference evidence="6" key="4">
    <citation type="journal article" date="2015" name="G3 (Bethesda)">
        <title>Genome sequences of three phytopathogenic species of the Magnaporthaceae family of fungi.</title>
        <authorList>
            <person name="Okagaki L.H."/>
            <person name="Nunes C.C."/>
            <person name="Sailsbery J."/>
            <person name="Clay B."/>
            <person name="Brown D."/>
            <person name="John T."/>
            <person name="Oh Y."/>
            <person name="Young N."/>
            <person name="Fitzgerald M."/>
            <person name="Haas B.J."/>
            <person name="Zeng Q."/>
            <person name="Young S."/>
            <person name="Adiconis X."/>
            <person name="Fan L."/>
            <person name="Levin J.Z."/>
            <person name="Mitchell T.K."/>
            <person name="Okubara P.A."/>
            <person name="Farman M.L."/>
            <person name="Kohn L.M."/>
            <person name="Birren B."/>
            <person name="Ma L.-J."/>
            <person name="Dean R.A."/>
        </authorList>
    </citation>
    <scope>NUCLEOTIDE SEQUENCE</scope>
    <source>
        <strain evidence="6">R3-111a-1</strain>
    </source>
</reference>
<dbReference type="Gene3D" id="4.10.240.10">
    <property type="entry name" value="Zn(2)-C6 fungal-type DNA-binding domain"/>
    <property type="match status" value="1"/>
</dbReference>
<evidence type="ECO:0000256" key="3">
    <source>
        <dbReference type="SAM" id="MobiDB-lite"/>
    </source>
</evidence>
<reference evidence="6" key="5">
    <citation type="submission" date="2018-04" db="UniProtKB">
        <authorList>
            <consortium name="EnsemblFungi"/>
        </authorList>
    </citation>
    <scope>IDENTIFICATION</scope>
    <source>
        <strain evidence="6">R3-111a-1</strain>
    </source>
</reference>
<accession>J3NJ01</accession>
<dbReference type="PROSITE" id="PS00463">
    <property type="entry name" value="ZN2_CY6_FUNGAL_1"/>
    <property type="match status" value="1"/>
</dbReference>
<dbReference type="PROSITE" id="PS50048">
    <property type="entry name" value="ZN2_CY6_FUNGAL_2"/>
    <property type="match status" value="1"/>
</dbReference>
<dbReference type="RefSeq" id="XP_009217260.1">
    <property type="nucleotide sequence ID" value="XM_009218996.1"/>
</dbReference>
<reference evidence="7" key="1">
    <citation type="submission" date="2010-07" db="EMBL/GenBank/DDBJ databases">
        <title>The genome sequence of Gaeumannomyces graminis var. tritici strain R3-111a-1.</title>
        <authorList>
            <consortium name="The Broad Institute Genome Sequencing Platform"/>
            <person name="Ma L.-J."/>
            <person name="Dead R."/>
            <person name="Young S."/>
            <person name="Zeng Q."/>
            <person name="Koehrsen M."/>
            <person name="Alvarado L."/>
            <person name="Berlin A."/>
            <person name="Chapman S.B."/>
            <person name="Chen Z."/>
            <person name="Freedman E."/>
            <person name="Gellesch M."/>
            <person name="Goldberg J."/>
            <person name="Griggs A."/>
            <person name="Gujja S."/>
            <person name="Heilman E.R."/>
            <person name="Heiman D."/>
            <person name="Hepburn T."/>
            <person name="Howarth C."/>
            <person name="Jen D."/>
            <person name="Larson L."/>
            <person name="Mehta T."/>
            <person name="Neiman D."/>
            <person name="Pearson M."/>
            <person name="Roberts A."/>
            <person name="Saif S."/>
            <person name="Shea T."/>
            <person name="Shenoy N."/>
            <person name="Sisk P."/>
            <person name="Stolte C."/>
            <person name="Sykes S."/>
            <person name="Walk T."/>
            <person name="White J."/>
            <person name="Yandava C."/>
            <person name="Haas B."/>
            <person name="Nusbaum C."/>
            <person name="Birren B."/>
        </authorList>
    </citation>
    <scope>NUCLEOTIDE SEQUENCE [LARGE SCALE GENOMIC DNA]</scope>
    <source>
        <strain evidence="7">R3-111a-1</strain>
    </source>
</reference>
<evidence type="ECO:0000313" key="7">
    <source>
        <dbReference type="Proteomes" id="UP000006039"/>
    </source>
</evidence>
<evidence type="ECO:0000313" key="5">
    <source>
        <dbReference type="EMBL" id="EJT81251.1"/>
    </source>
</evidence>
<dbReference type="PANTHER" id="PTHR47785:SF6">
    <property type="entry name" value="ZN(II)2CYS6 TRANSCRIPTION FACTOR (EUROFUNG)"/>
    <property type="match status" value="1"/>
</dbReference>
<dbReference type="InterPro" id="IPR007219">
    <property type="entry name" value="XnlR_reg_dom"/>
</dbReference>
<dbReference type="OrthoDB" id="6133115at2759"/>
<dbReference type="GO" id="GO:0008270">
    <property type="term" value="F:zinc ion binding"/>
    <property type="evidence" value="ECO:0007669"/>
    <property type="project" value="InterPro"/>
</dbReference>
<evidence type="ECO:0000256" key="1">
    <source>
        <dbReference type="ARBA" id="ARBA00022723"/>
    </source>
</evidence>
<dbReference type="InterPro" id="IPR036864">
    <property type="entry name" value="Zn2-C6_fun-type_DNA-bd_sf"/>
</dbReference>
<dbReference type="CDD" id="cd00067">
    <property type="entry name" value="GAL4"/>
    <property type="match status" value="1"/>
</dbReference>
<dbReference type="GeneID" id="20341693"/>